<dbReference type="PATRIC" id="fig|396597.7.peg.2326"/>
<dbReference type="AlphaFoldDB" id="B1TBZ3"/>
<gene>
    <name evidence="1" type="ORF">BamMEX5DRAFT_5309</name>
</gene>
<comment type="caution">
    <text evidence="1">The sequence shown here is derived from an EMBL/GenBank/DDBJ whole genome shotgun (WGS) entry which is preliminary data.</text>
</comment>
<protein>
    <submittedName>
        <fullName evidence="1">Uncharacterized protein</fullName>
    </submittedName>
</protein>
<dbReference type="EMBL" id="ABLK01000236">
    <property type="protein sequence ID" value="EDT38919.1"/>
    <property type="molecule type" value="Genomic_DNA"/>
</dbReference>
<evidence type="ECO:0000313" key="1">
    <source>
        <dbReference type="EMBL" id="EDT38919.1"/>
    </source>
</evidence>
<evidence type="ECO:0000313" key="2">
    <source>
        <dbReference type="Proteomes" id="UP000004814"/>
    </source>
</evidence>
<accession>B1TBZ3</accession>
<reference evidence="1 2" key="1">
    <citation type="submission" date="2008-03" db="EMBL/GenBank/DDBJ databases">
        <title>Sequencing of the draft genome and assembly of Burkholderia ambifaria MEX-5.</title>
        <authorList>
            <consortium name="US DOE Joint Genome Institute (JGI-PGF)"/>
            <person name="Copeland A."/>
            <person name="Lucas S."/>
            <person name="Lapidus A."/>
            <person name="Glavina del Rio T."/>
            <person name="Dalin E."/>
            <person name="Tice H."/>
            <person name="Bruce D."/>
            <person name="Goodwin L."/>
            <person name="Pitluck S."/>
            <person name="Larimer F."/>
            <person name="Land M.L."/>
            <person name="Hauser L."/>
            <person name="Tiedje J."/>
            <person name="Richardson P."/>
        </authorList>
    </citation>
    <scope>NUCLEOTIDE SEQUENCE [LARGE SCALE GENOMIC DNA]</scope>
    <source>
        <strain evidence="1 2">MEX-5</strain>
    </source>
</reference>
<dbReference type="Proteomes" id="UP000004814">
    <property type="component" value="Unassembled WGS sequence"/>
</dbReference>
<proteinExistence type="predicted"/>
<sequence>MLFRRFVLIGVGVQGMSVNEMMVGGRVNLF</sequence>
<name>B1TBZ3_9BURK</name>
<organism evidence="1 2">
    <name type="scientific">Burkholderia ambifaria MEX-5</name>
    <dbReference type="NCBI Taxonomy" id="396597"/>
    <lineage>
        <taxon>Bacteria</taxon>
        <taxon>Pseudomonadati</taxon>
        <taxon>Pseudomonadota</taxon>
        <taxon>Betaproteobacteria</taxon>
        <taxon>Burkholderiales</taxon>
        <taxon>Burkholderiaceae</taxon>
        <taxon>Burkholderia</taxon>
        <taxon>Burkholderia cepacia complex</taxon>
    </lineage>
</organism>